<evidence type="ECO:0000313" key="1">
    <source>
        <dbReference type="EMBL" id="MBL3690400.1"/>
    </source>
</evidence>
<comment type="caution">
    <text evidence="1">The sequence shown here is derived from an EMBL/GenBank/DDBJ whole genome shotgun (WGS) entry which is preliminary data.</text>
</comment>
<dbReference type="Proteomes" id="UP001646141">
    <property type="component" value="Unassembled WGS sequence"/>
</dbReference>
<dbReference type="SUPFAM" id="SSF52317">
    <property type="entry name" value="Class I glutamine amidotransferase-like"/>
    <property type="match status" value="1"/>
</dbReference>
<name>A0ABS1SR21_9MICO</name>
<dbReference type="Gene3D" id="3.40.50.880">
    <property type="match status" value="1"/>
</dbReference>
<gene>
    <name evidence="1" type="ORF">D3226_10585</name>
</gene>
<dbReference type="PANTHER" id="PTHR36175:SF1">
    <property type="entry name" value="CYANOPHYCINASE"/>
    <property type="match status" value="1"/>
</dbReference>
<evidence type="ECO:0000313" key="2">
    <source>
        <dbReference type="Proteomes" id="UP001646141"/>
    </source>
</evidence>
<protein>
    <recommendedName>
        <fullName evidence="3">Cyanophycinase</fullName>
    </recommendedName>
</protein>
<dbReference type="InterPro" id="IPR029062">
    <property type="entry name" value="Class_I_gatase-like"/>
</dbReference>
<dbReference type="PANTHER" id="PTHR36175">
    <property type="entry name" value="CYANOPHYCINASE"/>
    <property type="match status" value="1"/>
</dbReference>
<sequence length="420" mass="44161">MNTHAPADPHTAPDLPGNDASGTLVLIGGALDESTEILSRIVRLADTRRQSGSPRIAIFTTASEPAASAAVAADPSLENDEADGRYYVELFARHGAVGVPIPVGVNPTPPYPGAPYFADRANDPAVAELVRSADGVFLGGGDQNHYVRALFRAAPGHRAADAKRTETPVLLALREVLARGGVVAGTSAGLAVQQGAHMVSGGADIHTAWTHGAAPGSDLTIAGYEALSYDLAGGLALFPEALLDSHFAEWGRPARAIRLAYDTEQPVCIGVDEHTALVYDRASRQSEVIGARGVSFLNLEGATGRGDAVQGVRWSYLVPGDQHDFTTSTTARGDRSAELELTPTLHNAQTDLWADDGSRPLLALAQRLLASRARTATGESARDRTPLYRTTLQRDARTTALPTGGFADLIISITPTHPTH</sequence>
<dbReference type="EMBL" id="QYAD01000003">
    <property type="protein sequence ID" value="MBL3690400.1"/>
    <property type="molecule type" value="Genomic_DNA"/>
</dbReference>
<accession>A0ABS1SR21</accession>
<proteinExistence type="predicted"/>
<keyword evidence="2" id="KW-1185">Reference proteome</keyword>
<evidence type="ECO:0008006" key="3">
    <source>
        <dbReference type="Google" id="ProtNLM"/>
    </source>
</evidence>
<reference evidence="1 2" key="1">
    <citation type="submission" date="2018-09" db="EMBL/GenBank/DDBJ databases">
        <title>Comparative genomics of Leucobacter spp.</title>
        <authorList>
            <person name="Reis A.C."/>
            <person name="Kolvenbach B.A."/>
            <person name="Corvini P.F.X."/>
            <person name="Nunes O.C."/>
        </authorList>
    </citation>
    <scope>NUCLEOTIDE SEQUENCE [LARGE SCALE GENOMIC DNA]</scope>
    <source>
        <strain evidence="1 2">L-1</strain>
    </source>
</reference>
<organism evidence="1 2">
    <name type="scientific">Leucobacter chromiireducens subsp. chromiireducens</name>
    <dbReference type="NCBI Taxonomy" id="660067"/>
    <lineage>
        <taxon>Bacteria</taxon>
        <taxon>Bacillati</taxon>
        <taxon>Actinomycetota</taxon>
        <taxon>Actinomycetes</taxon>
        <taxon>Micrococcales</taxon>
        <taxon>Microbacteriaceae</taxon>
        <taxon>Leucobacter</taxon>
    </lineage>
</organism>
<dbReference type="CDD" id="cd03145">
    <property type="entry name" value="GAT1_cyanophycinase"/>
    <property type="match status" value="1"/>
</dbReference>
<dbReference type="RefSeq" id="WP_202382495.1">
    <property type="nucleotide sequence ID" value="NZ_BAAAMA010000001.1"/>
</dbReference>